<comment type="catalytic activity">
    <reaction evidence="2 3">
        <text>[protein]-L-glutamate 5-O-methyl ester + H2O = L-glutamyl-[protein] + methanol + H(+)</text>
        <dbReference type="Rhea" id="RHEA:23236"/>
        <dbReference type="Rhea" id="RHEA-COMP:10208"/>
        <dbReference type="Rhea" id="RHEA-COMP:10311"/>
        <dbReference type="ChEBI" id="CHEBI:15377"/>
        <dbReference type="ChEBI" id="CHEBI:15378"/>
        <dbReference type="ChEBI" id="CHEBI:17790"/>
        <dbReference type="ChEBI" id="CHEBI:29973"/>
        <dbReference type="ChEBI" id="CHEBI:82795"/>
        <dbReference type="EC" id="3.1.1.61"/>
    </reaction>
</comment>
<dbReference type="InterPro" id="IPR001789">
    <property type="entry name" value="Sig_transdc_resp-reg_receiver"/>
</dbReference>
<dbReference type="Pfam" id="PF00072">
    <property type="entry name" value="Response_reg"/>
    <property type="match status" value="1"/>
</dbReference>
<dbReference type="InterPro" id="IPR000673">
    <property type="entry name" value="Sig_transdc_resp-reg_Me-estase"/>
</dbReference>
<evidence type="ECO:0000313" key="8">
    <source>
        <dbReference type="EMBL" id="CAA6804789.1"/>
    </source>
</evidence>
<evidence type="ECO:0000256" key="5">
    <source>
        <dbReference type="PROSITE-ProRule" id="PRU00169"/>
    </source>
</evidence>
<accession>A0A6S6SHF0</accession>
<keyword evidence="3" id="KW-0963">Cytoplasm</keyword>
<feature type="active site" evidence="3 4">
    <location>
        <position position="168"/>
    </location>
</feature>
<dbReference type="InterPro" id="IPR035909">
    <property type="entry name" value="CheB_C"/>
</dbReference>
<dbReference type="EC" id="3.5.1.44" evidence="3"/>
<feature type="domain" description="CheB-type methylesterase" evidence="7">
    <location>
        <begin position="156"/>
        <end position="347"/>
    </location>
</feature>
<dbReference type="Gene3D" id="3.40.50.2300">
    <property type="match status" value="1"/>
</dbReference>
<dbReference type="NCBIfam" id="NF001965">
    <property type="entry name" value="PRK00742.1"/>
    <property type="match status" value="1"/>
</dbReference>
<feature type="modified residue" description="4-aspartylphosphate" evidence="3 5">
    <location>
        <position position="59"/>
    </location>
</feature>
<proteinExistence type="inferred from homology"/>
<keyword evidence="3 4" id="KW-0145">Chemotaxis</keyword>
<organism evidence="8">
    <name type="scientific">uncultured Aureispira sp</name>
    <dbReference type="NCBI Taxonomy" id="1331704"/>
    <lineage>
        <taxon>Bacteria</taxon>
        <taxon>Pseudomonadati</taxon>
        <taxon>Bacteroidota</taxon>
        <taxon>Saprospiria</taxon>
        <taxon>Saprospirales</taxon>
        <taxon>Saprospiraceae</taxon>
        <taxon>Aureispira</taxon>
        <taxon>environmental samples</taxon>
    </lineage>
</organism>
<evidence type="ECO:0000256" key="4">
    <source>
        <dbReference type="PROSITE-ProRule" id="PRU00050"/>
    </source>
</evidence>
<dbReference type="SMART" id="SM00448">
    <property type="entry name" value="REC"/>
    <property type="match status" value="1"/>
</dbReference>
<keyword evidence="1 3" id="KW-0378">Hydrolase</keyword>
<evidence type="ECO:0000256" key="2">
    <source>
        <dbReference type="ARBA" id="ARBA00048267"/>
    </source>
</evidence>
<comment type="catalytic activity">
    <reaction evidence="3">
        <text>L-glutaminyl-[protein] + H2O = L-glutamyl-[protein] + NH4(+)</text>
        <dbReference type="Rhea" id="RHEA:16441"/>
        <dbReference type="Rhea" id="RHEA-COMP:10207"/>
        <dbReference type="Rhea" id="RHEA-COMP:10208"/>
        <dbReference type="ChEBI" id="CHEBI:15377"/>
        <dbReference type="ChEBI" id="CHEBI:28938"/>
        <dbReference type="ChEBI" id="CHEBI:29973"/>
        <dbReference type="ChEBI" id="CHEBI:30011"/>
        <dbReference type="EC" id="3.5.1.44"/>
    </reaction>
</comment>
<dbReference type="GO" id="GO:0005737">
    <property type="term" value="C:cytoplasm"/>
    <property type="evidence" value="ECO:0007669"/>
    <property type="project" value="UniProtKB-SubCell"/>
</dbReference>
<comment type="function">
    <text evidence="3">Involved in chemotaxis. Part of a chemotaxis signal transduction system that modulates chemotaxis in response to various stimuli. Catalyzes the demethylation of specific methylglutamate residues introduced into the chemoreceptors (methyl-accepting chemotaxis proteins or MCP) by CheR. Also mediates the irreversible deamidation of specific glutamine residues to glutamic acid.</text>
</comment>
<dbReference type="PIRSF" id="PIRSF000876">
    <property type="entry name" value="RR_chemtxs_CheB"/>
    <property type="match status" value="1"/>
</dbReference>
<dbReference type="EMBL" id="CACVAQ010000102">
    <property type="protein sequence ID" value="CAA6804789.1"/>
    <property type="molecule type" value="Genomic_DNA"/>
</dbReference>
<evidence type="ECO:0000256" key="1">
    <source>
        <dbReference type="ARBA" id="ARBA00022801"/>
    </source>
</evidence>
<dbReference type="GO" id="GO:0000156">
    <property type="term" value="F:phosphorelay response regulator activity"/>
    <property type="evidence" value="ECO:0007669"/>
    <property type="project" value="InterPro"/>
</dbReference>
<dbReference type="PANTHER" id="PTHR42872">
    <property type="entry name" value="PROTEIN-GLUTAMATE METHYLESTERASE/PROTEIN-GLUTAMINE GLUTAMINASE"/>
    <property type="match status" value="1"/>
</dbReference>
<reference evidence="8" key="1">
    <citation type="submission" date="2020-01" db="EMBL/GenBank/DDBJ databases">
        <authorList>
            <person name="Meier V. D."/>
            <person name="Meier V D."/>
        </authorList>
    </citation>
    <scope>NUCLEOTIDE SEQUENCE</scope>
    <source>
        <strain evidence="8">HLG_WM_MAG_10</strain>
    </source>
</reference>
<dbReference type="PROSITE" id="PS50122">
    <property type="entry name" value="CHEB"/>
    <property type="match status" value="1"/>
</dbReference>
<dbReference type="SUPFAM" id="SSF52172">
    <property type="entry name" value="CheY-like"/>
    <property type="match status" value="1"/>
</dbReference>
<dbReference type="CDD" id="cd17541">
    <property type="entry name" value="REC_CheB-like"/>
    <property type="match status" value="1"/>
</dbReference>
<feature type="active site" evidence="3 4">
    <location>
        <position position="195"/>
    </location>
</feature>
<dbReference type="AlphaFoldDB" id="A0A6S6SHF0"/>
<feature type="active site" evidence="3 4">
    <location>
        <position position="291"/>
    </location>
</feature>
<dbReference type="PROSITE" id="PS50110">
    <property type="entry name" value="RESPONSE_REGULATORY"/>
    <property type="match status" value="1"/>
</dbReference>
<keyword evidence="3 5" id="KW-0597">Phosphoprotein</keyword>
<dbReference type="PANTHER" id="PTHR42872:SF3">
    <property type="entry name" value="PROTEIN-GLUTAMATE METHYLESTERASE_PROTEIN-GLUTAMINE GLUTAMINASE 1"/>
    <property type="match status" value="1"/>
</dbReference>
<dbReference type="GO" id="GO:0050568">
    <property type="term" value="F:protein-glutamine glutaminase activity"/>
    <property type="evidence" value="ECO:0007669"/>
    <property type="project" value="UniProtKB-UniRule"/>
</dbReference>
<sequence>MNKKKQIRVLIADDSALMRILINDIINTDPDIDVVGQVNNGKSAYVSTEELKPDVVLMDVNMGEYDGIYGVIEIMKHCPTPIIILSSIGNVDMDPILEGLKLGAIDYLNKPAKNRVNMDEVKQDLIKKIKVASTINLEEVLKNPITSNIHEHSFDKFISYDCIVLGASTGGPRALERILTRLPKNLTIPVVIAQHMPASFMAAFASRLDQLTPLQVSIAEQGAKLIAGNVYLAPGDINLTIERKKGSYVFAVTEEQFVAYNNPSIDALMLSVAKTYKKRAIGVVLSGMGKDGAIGLKAMKAAGSYTIAQSEASCIVYGMPKAAVEMEAVKQVVHLDEIAAFLVSCLA</sequence>
<dbReference type="CDD" id="cd16432">
    <property type="entry name" value="CheB_Rec"/>
    <property type="match status" value="1"/>
</dbReference>
<evidence type="ECO:0000259" key="6">
    <source>
        <dbReference type="PROSITE" id="PS50110"/>
    </source>
</evidence>
<comment type="similarity">
    <text evidence="3">Belongs to the CheB family.</text>
</comment>
<comment type="PTM">
    <text evidence="3">Phosphorylated by CheA. Phosphorylation of the N-terminal regulatory domain activates the methylesterase activity.</text>
</comment>
<dbReference type="GO" id="GO:0008984">
    <property type="term" value="F:protein-glutamate methylesterase activity"/>
    <property type="evidence" value="ECO:0007669"/>
    <property type="project" value="UniProtKB-UniRule"/>
</dbReference>
<evidence type="ECO:0000256" key="3">
    <source>
        <dbReference type="HAMAP-Rule" id="MF_00099"/>
    </source>
</evidence>
<dbReference type="HAMAP" id="MF_00099">
    <property type="entry name" value="CheB_chemtxs"/>
    <property type="match status" value="1"/>
</dbReference>
<dbReference type="Gene3D" id="3.40.50.180">
    <property type="entry name" value="Methylesterase CheB, C-terminal domain"/>
    <property type="match status" value="1"/>
</dbReference>
<dbReference type="GO" id="GO:0006935">
    <property type="term" value="P:chemotaxis"/>
    <property type="evidence" value="ECO:0007669"/>
    <property type="project" value="UniProtKB-UniRule"/>
</dbReference>
<dbReference type="SUPFAM" id="SSF52738">
    <property type="entry name" value="Methylesterase CheB, C-terminal domain"/>
    <property type="match status" value="1"/>
</dbReference>
<feature type="domain" description="Response regulatory" evidence="6">
    <location>
        <begin position="8"/>
        <end position="125"/>
    </location>
</feature>
<protein>
    <recommendedName>
        <fullName evidence="3">Protein-glutamate methylesterase/protein-glutamine glutaminase</fullName>
        <ecNumber evidence="3">3.1.1.61</ecNumber>
        <ecNumber evidence="3">3.5.1.44</ecNumber>
    </recommendedName>
</protein>
<dbReference type="InterPro" id="IPR008248">
    <property type="entry name" value="CheB-like"/>
</dbReference>
<name>A0A6S6SHF0_9BACT</name>
<dbReference type="EC" id="3.1.1.61" evidence="3"/>
<dbReference type="Pfam" id="PF01339">
    <property type="entry name" value="CheB_methylest"/>
    <property type="match status" value="1"/>
</dbReference>
<comment type="domain">
    <text evidence="3">Contains a C-terminal catalytic domain, and an N-terminal region which modulates catalytic activity.</text>
</comment>
<comment type="subcellular location">
    <subcellularLocation>
        <location evidence="3">Cytoplasm</location>
    </subcellularLocation>
</comment>
<dbReference type="InterPro" id="IPR011006">
    <property type="entry name" value="CheY-like_superfamily"/>
</dbReference>
<evidence type="ECO:0000259" key="7">
    <source>
        <dbReference type="PROSITE" id="PS50122"/>
    </source>
</evidence>
<gene>
    <name evidence="3" type="primary">cheB</name>
    <name evidence="8" type="ORF">HELGO_WM12699</name>
</gene>